<dbReference type="PANTHER" id="PTHR30582">
    <property type="entry name" value="L,D-TRANSPEPTIDASE"/>
    <property type="match status" value="1"/>
</dbReference>
<dbReference type="PANTHER" id="PTHR30582:SF33">
    <property type="entry name" value="EXPORTED PROTEIN"/>
    <property type="match status" value="1"/>
</dbReference>
<feature type="domain" description="L,D-TPase catalytic" evidence="7">
    <location>
        <begin position="134"/>
        <end position="244"/>
    </location>
</feature>
<protein>
    <submittedName>
        <fullName evidence="8">L,D-transpeptidase</fullName>
    </submittedName>
</protein>
<dbReference type="CDD" id="cd16913">
    <property type="entry name" value="YkuD_like"/>
    <property type="match status" value="1"/>
</dbReference>
<keyword evidence="2" id="KW-0808">Transferase</keyword>
<evidence type="ECO:0000256" key="3">
    <source>
        <dbReference type="ARBA" id="ARBA00022960"/>
    </source>
</evidence>
<evidence type="ECO:0000256" key="1">
    <source>
        <dbReference type="ARBA" id="ARBA00004752"/>
    </source>
</evidence>
<dbReference type="PROSITE" id="PS52029">
    <property type="entry name" value="LD_TPASE"/>
    <property type="match status" value="1"/>
</dbReference>
<comment type="caution">
    <text evidence="8">The sequence shown here is derived from an EMBL/GenBank/DDBJ whole genome shotgun (WGS) entry which is preliminary data.</text>
</comment>
<dbReference type="Pfam" id="PF03734">
    <property type="entry name" value="YkuD"/>
    <property type="match status" value="1"/>
</dbReference>
<dbReference type="EMBL" id="JAMQAW010000001">
    <property type="protein sequence ID" value="MCM2386716.1"/>
    <property type="molecule type" value="Genomic_DNA"/>
</dbReference>
<proteinExistence type="predicted"/>
<keyword evidence="3 6" id="KW-0133">Cell shape</keyword>
<keyword evidence="4 6" id="KW-0573">Peptidoglycan synthesis</keyword>
<dbReference type="InterPro" id="IPR050979">
    <property type="entry name" value="LD-transpeptidase"/>
</dbReference>
<name>A0ABT0UEV3_9ACTN</name>
<gene>
    <name evidence="8" type="ORF">NBG84_00025</name>
</gene>
<evidence type="ECO:0000259" key="7">
    <source>
        <dbReference type="PROSITE" id="PS52029"/>
    </source>
</evidence>
<keyword evidence="9" id="KW-1185">Reference proteome</keyword>
<sequence>MPQPLISLGAKRHRADRRRSARVTRAAVLCGLAAALLVGAGASPAVSAVGGRLGAVECSTQAGPYQAVVERHLGLAADGVQTPADCAAVQRLQERNGLVPASGYAGVETWRMVQYEEARADPASLTGCPRDVTLVVCIDLARQVLWVWDGRRVVFGPVPVRTGSGEFPTRTGRQRIYERVEEQWSDLYDAPMPFSQFFNGGQALHASYRTIWEEPGSHGCVNLRYDDAERLWNGLRLGDTVYAWGTRTA</sequence>
<dbReference type="Gene3D" id="2.40.440.10">
    <property type="entry name" value="L,D-transpeptidase catalytic domain-like"/>
    <property type="match status" value="1"/>
</dbReference>
<evidence type="ECO:0000256" key="2">
    <source>
        <dbReference type="ARBA" id="ARBA00022679"/>
    </source>
</evidence>
<evidence type="ECO:0000256" key="4">
    <source>
        <dbReference type="ARBA" id="ARBA00022984"/>
    </source>
</evidence>
<evidence type="ECO:0000256" key="5">
    <source>
        <dbReference type="ARBA" id="ARBA00023316"/>
    </source>
</evidence>
<comment type="pathway">
    <text evidence="1 6">Cell wall biogenesis; peptidoglycan biosynthesis.</text>
</comment>
<dbReference type="RefSeq" id="WP_250917088.1">
    <property type="nucleotide sequence ID" value="NZ_JAMQAW010000001.1"/>
</dbReference>
<feature type="active site" description="Proton donor/acceptor" evidence="6">
    <location>
        <position position="205"/>
    </location>
</feature>
<evidence type="ECO:0000313" key="9">
    <source>
        <dbReference type="Proteomes" id="UP001431429"/>
    </source>
</evidence>
<evidence type="ECO:0000313" key="8">
    <source>
        <dbReference type="EMBL" id="MCM2386716.1"/>
    </source>
</evidence>
<organism evidence="8 9">
    <name type="scientific">Streptomyces albipurpureus</name>
    <dbReference type="NCBI Taxonomy" id="2897419"/>
    <lineage>
        <taxon>Bacteria</taxon>
        <taxon>Bacillati</taxon>
        <taxon>Actinomycetota</taxon>
        <taxon>Actinomycetes</taxon>
        <taxon>Kitasatosporales</taxon>
        <taxon>Streptomycetaceae</taxon>
        <taxon>Streptomyces</taxon>
    </lineage>
</organism>
<evidence type="ECO:0000256" key="6">
    <source>
        <dbReference type="PROSITE-ProRule" id="PRU01373"/>
    </source>
</evidence>
<dbReference type="InterPro" id="IPR038063">
    <property type="entry name" value="Transpep_catalytic_dom"/>
</dbReference>
<keyword evidence="5 6" id="KW-0961">Cell wall biogenesis/degradation</keyword>
<dbReference type="Proteomes" id="UP001431429">
    <property type="component" value="Unassembled WGS sequence"/>
</dbReference>
<dbReference type="InterPro" id="IPR005490">
    <property type="entry name" value="LD_TPept_cat_dom"/>
</dbReference>
<reference evidence="8" key="1">
    <citation type="submission" date="2022-06" db="EMBL/GenBank/DDBJ databases">
        <title>Genome public.</title>
        <authorList>
            <person name="Sun Q."/>
        </authorList>
    </citation>
    <scope>NUCLEOTIDE SEQUENCE</scope>
    <source>
        <strain evidence="8">CWNU-1</strain>
    </source>
</reference>
<dbReference type="SUPFAM" id="SSF141523">
    <property type="entry name" value="L,D-transpeptidase catalytic domain-like"/>
    <property type="match status" value="1"/>
</dbReference>
<accession>A0ABT0UEV3</accession>
<feature type="active site" description="Nucleophile" evidence="6">
    <location>
        <position position="220"/>
    </location>
</feature>